<evidence type="ECO:0000313" key="1">
    <source>
        <dbReference type="EMBL" id="CAH9117688.1"/>
    </source>
</evidence>
<proteinExistence type="predicted"/>
<comment type="caution">
    <text evidence="1">The sequence shown here is derived from an EMBL/GenBank/DDBJ whole genome shotgun (WGS) entry which is preliminary data.</text>
</comment>
<dbReference type="Proteomes" id="UP001152484">
    <property type="component" value="Unassembled WGS sequence"/>
</dbReference>
<protein>
    <submittedName>
        <fullName evidence="1">Uncharacterized protein</fullName>
    </submittedName>
</protein>
<reference evidence="1" key="1">
    <citation type="submission" date="2022-07" db="EMBL/GenBank/DDBJ databases">
        <authorList>
            <person name="Macas J."/>
            <person name="Novak P."/>
            <person name="Neumann P."/>
        </authorList>
    </citation>
    <scope>NUCLEOTIDE SEQUENCE</scope>
</reference>
<name>A0A9P0ZYP8_CUSEU</name>
<dbReference type="EMBL" id="CAMAPE010000074">
    <property type="protein sequence ID" value="CAH9117688.1"/>
    <property type="molecule type" value="Genomic_DNA"/>
</dbReference>
<organism evidence="1 2">
    <name type="scientific">Cuscuta europaea</name>
    <name type="common">European dodder</name>
    <dbReference type="NCBI Taxonomy" id="41803"/>
    <lineage>
        <taxon>Eukaryota</taxon>
        <taxon>Viridiplantae</taxon>
        <taxon>Streptophyta</taxon>
        <taxon>Embryophyta</taxon>
        <taxon>Tracheophyta</taxon>
        <taxon>Spermatophyta</taxon>
        <taxon>Magnoliopsida</taxon>
        <taxon>eudicotyledons</taxon>
        <taxon>Gunneridae</taxon>
        <taxon>Pentapetalae</taxon>
        <taxon>asterids</taxon>
        <taxon>lamiids</taxon>
        <taxon>Solanales</taxon>
        <taxon>Convolvulaceae</taxon>
        <taxon>Cuscuteae</taxon>
        <taxon>Cuscuta</taxon>
        <taxon>Cuscuta subgen. Cuscuta</taxon>
    </lineage>
</organism>
<gene>
    <name evidence="1" type="ORF">CEURO_LOCUS21638</name>
</gene>
<dbReference type="AlphaFoldDB" id="A0A9P0ZYP8"/>
<evidence type="ECO:0000313" key="2">
    <source>
        <dbReference type="Proteomes" id="UP001152484"/>
    </source>
</evidence>
<keyword evidence="2" id="KW-1185">Reference proteome</keyword>
<sequence>MRPVSFELELSSRRQQQLSSAATTFRKLVPTQLHWLLLTPADSFPSVARLSLLVALHVAAVGYVGDIWRCSIVAVRHSGVNQSGDAPSGGSNSGLFFRRRSFFPLLLS</sequence>
<accession>A0A9P0ZYP8</accession>